<evidence type="ECO:0000256" key="2">
    <source>
        <dbReference type="ARBA" id="ARBA00022771"/>
    </source>
</evidence>
<evidence type="ECO:0000313" key="6">
    <source>
        <dbReference type="EMBL" id="AVY91629.1"/>
    </source>
</evidence>
<dbReference type="PANTHER" id="PTHR46347:SF10">
    <property type="entry name" value="OS08G0384900 PROTEIN"/>
    <property type="match status" value="1"/>
</dbReference>
<protein>
    <submittedName>
        <fullName evidence="6">Membrane associated ring finger</fullName>
    </submittedName>
</protein>
<dbReference type="SUPFAM" id="SSF57850">
    <property type="entry name" value="RING/U-box"/>
    <property type="match status" value="1"/>
</dbReference>
<dbReference type="CDD" id="cd16495">
    <property type="entry name" value="RING_CH-C4HC3_MARCH"/>
    <property type="match status" value="1"/>
</dbReference>
<evidence type="ECO:0000259" key="5">
    <source>
        <dbReference type="PROSITE" id="PS51292"/>
    </source>
</evidence>
<proteinExistence type="predicted"/>
<keyword evidence="4" id="KW-1133">Transmembrane helix</keyword>
<dbReference type="InterPro" id="IPR011016">
    <property type="entry name" value="Znf_RING-CH"/>
</dbReference>
<dbReference type="Gene3D" id="3.30.40.10">
    <property type="entry name" value="Zinc/RING finger domain, C3HC4 (zinc finger)"/>
    <property type="match status" value="1"/>
</dbReference>
<keyword evidence="2" id="KW-0863">Zinc-finger</keyword>
<sequence length="226" mass="25702">MRRDIEAEYAPCCRICLSTDNHRGLFGAGHELISPCRCKGSQQFVHRSCLDQWRAVKVIVAIAGVAFLLDRDGKFRNRFTDWMLSKHPLPFYYCVGVVFFFALVGLFGLLSHCFSCNYGGDDPSCLPEPECSYGCLDCETSRSGDDDDCVCVVIMVVVLVFALLGIFYGFIAATMAFQKIMQRHYHILKKKELTKVYVVEDLKEGYSMPPKIDPKHEQRLKTLQLM</sequence>
<dbReference type="GO" id="GO:0008270">
    <property type="term" value="F:zinc ion binding"/>
    <property type="evidence" value="ECO:0007669"/>
    <property type="project" value="UniProtKB-KW"/>
</dbReference>
<accession>A0A2R4QN52</accession>
<feature type="transmembrane region" description="Helical" evidence="4">
    <location>
        <begin position="90"/>
        <end position="110"/>
    </location>
</feature>
<dbReference type="PANTHER" id="PTHR46347">
    <property type="entry name" value="RING/FYVE/PHD ZINC FINGER SUPERFAMILY PROTEIN"/>
    <property type="match status" value="1"/>
</dbReference>
<gene>
    <name evidence="6" type="ORF">Shy3280Sca001_058</name>
</gene>
<dbReference type="AlphaFoldDB" id="A0A2R4QN52"/>
<feature type="domain" description="RING-CH-type" evidence="5">
    <location>
        <begin position="5"/>
        <end position="78"/>
    </location>
</feature>
<dbReference type="SMART" id="SM00744">
    <property type="entry name" value="RINGv"/>
    <property type="match status" value="1"/>
</dbReference>
<organism evidence="6">
    <name type="scientific">Saccharum hybrid cultivar SP80-3280</name>
    <dbReference type="NCBI Taxonomy" id="193079"/>
    <lineage>
        <taxon>Eukaryota</taxon>
        <taxon>Viridiplantae</taxon>
        <taxon>Streptophyta</taxon>
        <taxon>Embryophyta</taxon>
        <taxon>Tracheophyta</taxon>
        <taxon>Spermatophyta</taxon>
        <taxon>Magnoliopsida</taxon>
        <taxon>Liliopsida</taxon>
        <taxon>Poales</taxon>
        <taxon>Poaceae</taxon>
        <taxon>PACMAD clade</taxon>
        <taxon>Panicoideae</taxon>
        <taxon>Andropogonodae</taxon>
        <taxon>Andropogoneae</taxon>
        <taxon>Saccharinae</taxon>
        <taxon>Saccharum</taxon>
        <taxon>Saccharum officinarum species complex</taxon>
    </lineage>
</organism>
<keyword evidence="4" id="KW-0472">Membrane</keyword>
<dbReference type="InterPro" id="IPR013083">
    <property type="entry name" value="Znf_RING/FYVE/PHD"/>
</dbReference>
<dbReference type="Pfam" id="PF12906">
    <property type="entry name" value="RINGv"/>
    <property type="match status" value="1"/>
</dbReference>
<evidence type="ECO:0000256" key="3">
    <source>
        <dbReference type="ARBA" id="ARBA00022833"/>
    </source>
</evidence>
<evidence type="ECO:0000256" key="1">
    <source>
        <dbReference type="ARBA" id="ARBA00022723"/>
    </source>
</evidence>
<reference evidence="6" key="1">
    <citation type="journal article" date="2018" name="Front. Plant Sci.">
        <title>"Targeted Sequencing by Gene Synteny," a New Strategy for Polyploid Species: Sequencing and Physical Structure of a Complex Sugarcane Region.</title>
        <authorList>
            <person name="Mancini M.C."/>
            <person name="Cardoso-Silva C.B."/>
            <person name="Sforca D.A."/>
            <person name="Pereira de Souza A."/>
        </authorList>
    </citation>
    <scope>NUCLEOTIDE SEQUENCE</scope>
    <source>
        <strain evidence="6">Shy3280Sca001</strain>
    </source>
</reference>
<evidence type="ECO:0000256" key="4">
    <source>
        <dbReference type="SAM" id="Phobius"/>
    </source>
</evidence>
<dbReference type="EMBL" id="MF737006">
    <property type="protein sequence ID" value="AVY91629.1"/>
    <property type="molecule type" value="Genomic_DNA"/>
</dbReference>
<keyword evidence="1" id="KW-0479">Metal-binding</keyword>
<feature type="transmembrane region" description="Helical" evidence="4">
    <location>
        <begin position="152"/>
        <end position="177"/>
    </location>
</feature>
<keyword evidence="4" id="KW-0812">Transmembrane</keyword>
<keyword evidence="3" id="KW-0862">Zinc</keyword>
<name>A0A2R4QN52_9POAL</name>
<dbReference type="PROSITE" id="PS51292">
    <property type="entry name" value="ZF_RING_CH"/>
    <property type="match status" value="1"/>
</dbReference>